<keyword evidence="3" id="KW-1185">Reference proteome</keyword>
<dbReference type="Pfam" id="PF04860">
    <property type="entry name" value="Phage_portal"/>
    <property type="match status" value="1"/>
</dbReference>
<dbReference type="NCBIfam" id="TIGR01537">
    <property type="entry name" value="portal_HK97"/>
    <property type="match status" value="1"/>
</dbReference>
<sequence length="389" mass="42579">MSVSAVYACVSRRASDVARCKPSLMKVVDGKPTVIDNHPVAKLFLRPNWVQTWFEFAQQMETALLLRANAYAAIIRGRDGLPKALIPINPDAVMVLEAADGSIFYNTNRIGLFQIAALRDFGVAIPAEDMFHLRGLTFNMLVGASTIGLARDSIGVAMGLEQQAARWMANGAKPSGVLKTTKTLTKDAAVRLRDQWNQFTSGLQNTGRTAILEDGLEWTALQLDAEDLAFIEQRNHQVADIARFYGVPLHKLNVPMSGAQLDPQKAQQVYVNDVIMADLELWEQKFEQVFDLDDEGMSVEFDERKLLRADESTRINTQRLAVMSGLRTQNECRAEDGLPPVEGGDELLRPVNLAASGSDMTGTAPDGAGRPEAGDLPDPGAANETPEEK</sequence>
<reference evidence="2 3" key="1">
    <citation type="submission" date="2023-07" db="EMBL/GenBank/DDBJ databases">
        <title>Genomic Encyclopedia of Type Strains, Phase IV (KMG-IV): sequencing the most valuable type-strain genomes for metagenomic binning, comparative biology and taxonomic classification.</title>
        <authorList>
            <person name="Goeker M."/>
        </authorList>
    </citation>
    <scope>NUCLEOTIDE SEQUENCE [LARGE SCALE GENOMIC DNA]</scope>
    <source>
        <strain evidence="2 3">DSM 2457</strain>
    </source>
</reference>
<accession>A0ABU0BHK8</accession>
<evidence type="ECO:0000313" key="2">
    <source>
        <dbReference type="EMBL" id="MDQ0305323.1"/>
    </source>
</evidence>
<gene>
    <name evidence="2" type="ORF">J2S75_004375</name>
</gene>
<dbReference type="EMBL" id="JAUSUI010000013">
    <property type="protein sequence ID" value="MDQ0305323.1"/>
    <property type="molecule type" value="Genomic_DNA"/>
</dbReference>
<name>A0ABU0BHK8_9HYPH</name>
<comment type="caution">
    <text evidence="2">The sequence shown here is derived from an EMBL/GenBank/DDBJ whole genome shotgun (WGS) entry which is preliminary data.</text>
</comment>
<protein>
    <submittedName>
        <fullName evidence="2">HK97 family phage portal protein</fullName>
    </submittedName>
</protein>
<dbReference type="RefSeq" id="WP_307023264.1">
    <property type="nucleotide sequence ID" value="NZ_JAUSUI010000013.1"/>
</dbReference>
<evidence type="ECO:0000313" key="3">
    <source>
        <dbReference type="Proteomes" id="UP001224682"/>
    </source>
</evidence>
<dbReference type="InterPro" id="IPR006427">
    <property type="entry name" value="Portal_HK97"/>
</dbReference>
<feature type="region of interest" description="Disordered" evidence="1">
    <location>
        <begin position="335"/>
        <end position="389"/>
    </location>
</feature>
<proteinExistence type="predicted"/>
<evidence type="ECO:0000256" key="1">
    <source>
        <dbReference type="SAM" id="MobiDB-lite"/>
    </source>
</evidence>
<organism evidence="2 3">
    <name type="scientific">Ancylobacter polymorphus</name>
    <dbReference type="NCBI Taxonomy" id="223390"/>
    <lineage>
        <taxon>Bacteria</taxon>
        <taxon>Pseudomonadati</taxon>
        <taxon>Pseudomonadota</taxon>
        <taxon>Alphaproteobacteria</taxon>
        <taxon>Hyphomicrobiales</taxon>
        <taxon>Xanthobacteraceae</taxon>
        <taxon>Ancylobacter</taxon>
    </lineage>
</organism>
<dbReference type="Proteomes" id="UP001224682">
    <property type="component" value="Unassembled WGS sequence"/>
</dbReference>
<dbReference type="InterPro" id="IPR006944">
    <property type="entry name" value="Phage/GTA_portal"/>
</dbReference>